<dbReference type="PROSITE" id="PS51257">
    <property type="entry name" value="PROKAR_LIPOPROTEIN"/>
    <property type="match status" value="1"/>
</dbReference>
<keyword evidence="1" id="KW-0732">Signal</keyword>
<protein>
    <recommendedName>
        <fullName evidence="4">Lipoprotein</fullName>
    </recommendedName>
</protein>
<keyword evidence="3" id="KW-1185">Reference proteome</keyword>
<evidence type="ECO:0000256" key="1">
    <source>
        <dbReference type="SAM" id="SignalP"/>
    </source>
</evidence>
<dbReference type="AlphaFoldDB" id="A0A8J3PXP1"/>
<gene>
    <name evidence="2" type="ORF">Pka01_61110</name>
</gene>
<proteinExistence type="predicted"/>
<name>A0A8J3PXP1_9ACTN</name>
<reference evidence="2 3" key="1">
    <citation type="submission" date="2021-01" db="EMBL/GenBank/DDBJ databases">
        <title>Whole genome shotgun sequence of Planotetraspora kaengkrachanensis NBRC 104272.</title>
        <authorList>
            <person name="Komaki H."/>
            <person name="Tamura T."/>
        </authorList>
    </citation>
    <scope>NUCLEOTIDE SEQUENCE [LARGE SCALE GENOMIC DNA]</scope>
    <source>
        <strain evidence="2 3">NBRC 104272</strain>
    </source>
</reference>
<dbReference type="Proteomes" id="UP000630097">
    <property type="component" value="Unassembled WGS sequence"/>
</dbReference>
<comment type="caution">
    <text evidence="2">The sequence shown here is derived from an EMBL/GenBank/DDBJ whole genome shotgun (WGS) entry which is preliminary data.</text>
</comment>
<organism evidence="2 3">
    <name type="scientific">Planotetraspora kaengkrachanensis</name>
    <dbReference type="NCBI Taxonomy" id="575193"/>
    <lineage>
        <taxon>Bacteria</taxon>
        <taxon>Bacillati</taxon>
        <taxon>Actinomycetota</taxon>
        <taxon>Actinomycetes</taxon>
        <taxon>Streptosporangiales</taxon>
        <taxon>Streptosporangiaceae</taxon>
        <taxon>Planotetraspora</taxon>
    </lineage>
</organism>
<accession>A0A8J3PXP1</accession>
<sequence>MSRDWGLRLRRLTVFLTLPLAMACSSEGGSHPSVQGHALGTHTLGAGPPLSVEQLAAKSGCVSPNVQIDADELRQAICQTPRGRYTITSFATEKGKRDWLDSAQSYGGAYLVGNRWAVIASPDLLSSLHGQLGGQMETTQGH</sequence>
<dbReference type="EMBL" id="BONV01000035">
    <property type="protein sequence ID" value="GIG82984.1"/>
    <property type="molecule type" value="Genomic_DNA"/>
</dbReference>
<evidence type="ECO:0000313" key="2">
    <source>
        <dbReference type="EMBL" id="GIG82984.1"/>
    </source>
</evidence>
<evidence type="ECO:0000313" key="3">
    <source>
        <dbReference type="Proteomes" id="UP000630097"/>
    </source>
</evidence>
<evidence type="ECO:0008006" key="4">
    <source>
        <dbReference type="Google" id="ProtNLM"/>
    </source>
</evidence>
<feature type="signal peptide" evidence="1">
    <location>
        <begin position="1"/>
        <end position="23"/>
    </location>
</feature>
<feature type="chain" id="PRO_5035194397" description="Lipoprotein" evidence="1">
    <location>
        <begin position="24"/>
        <end position="142"/>
    </location>
</feature>